<dbReference type="InterPro" id="IPR010699">
    <property type="entry name" value="DUF1275"/>
</dbReference>
<keyword evidence="2" id="KW-1133">Transmembrane helix</keyword>
<dbReference type="PANTHER" id="PTHR37488">
    <property type="entry name" value="DUF1275 DOMAIN-CONTAINING PROTEIN"/>
    <property type="match status" value="1"/>
</dbReference>
<reference evidence="3" key="1">
    <citation type="journal article" date="2023" name="Mol. Phylogenet. Evol.">
        <title>Genome-scale phylogeny and comparative genomics of the fungal order Sordariales.</title>
        <authorList>
            <person name="Hensen N."/>
            <person name="Bonometti L."/>
            <person name="Westerberg I."/>
            <person name="Brannstrom I.O."/>
            <person name="Guillou S."/>
            <person name="Cros-Aarteil S."/>
            <person name="Calhoun S."/>
            <person name="Haridas S."/>
            <person name="Kuo A."/>
            <person name="Mondo S."/>
            <person name="Pangilinan J."/>
            <person name="Riley R."/>
            <person name="LaButti K."/>
            <person name="Andreopoulos B."/>
            <person name="Lipzen A."/>
            <person name="Chen C."/>
            <person name="Yan M."/>
            <person name="Daum C."/>
            <person name="Ng V."/>
            <person name="Clum A."/>
            <person name="Steindorff A."/>
            <person name="Ohm R.A."/>
            <person name="Martin F."/>
            <person name="Silar P."/>
            <person name="Natvig D.O."/>
            <person name="Lalanne C."/>
            <person name="Gautier V."/>
            <person name="Ament-Velasquez S.L."/>
            <person name="Kruys A."/>
            <person name="Hutchinson M.I."/>
            <person name="Powell A.J."/>
            <person name="Barry K."/>
            <person name="Miller A.N."/>
            <person name="Grigoriev I.V."/>
            <person name="Debuchy R."/>
            <person name="Gladieux P."/>
            <person name="Hiltunen Thoren M."/>
            <person name="Johannesson H."/>
        </authorList>
    </citation>
    <scope>NUCLEOTIDE SEQUENCE</scope>
    <source>
        <strain evidence="3">CBS 359.72</strain>
    </source>
</reference>
<dbReference type="Proteomes" id="UP001303647">
    <property type="component" value="Unassembled WGS sequence"/>
</dbReference>
<dbReference type="PANTHER" id="PTHR37488:SF2">
    <property type="entry name" value="DUF1275 DOMAIN-CONTAINING PROTEIN"/>
    <property type="match status" value="1"/>
</dbReference>
<proteinExistence type="predicted"/>
<evidence type="ECO:0000313" key="3">
    <source>
        <dbReference type="EMBL" id="KAK4252272.1"/>
    </source>
</evidence>
<feature type="transmembrane region" description="Helical" evidence="2">
    <location>
        <begin position="100"/>
        <end position="121"/>
    </location>
</feature>
<reference evidence="3" key="2">
    <citation type="submission" date="2023-05" db="EMBL/GenBank/DDBJ databases">
        <authorList>
            <consortium name="Lawrence Berkeley National Laboratory"/>
            <person name="Steindorff A."/>
            <person name="Hensen N."/>
            <person name="Bonometti L."/>
            <person name="Westerberg I."/>
            <person name="Brannstrom I.O."/>
            <person name="Guillou S."/>
            <person name="Cros-Aarteil S."/>
            <person name="Calhoun S."/>
            <person name="Haridas S."/>
            <person name="Kuo A."/>
            <person name="Mondo S."/>
            <person name="Pangilinan J."/>
            <person name="Riley R."/>
            <person name="Labutti K."/>
            <person name="Andreopoulos B."/>
            <person name="Lipzen A."/>
            <person name="Chen C."/>
            <person name="Yanf M."/>
            <person name="Daum C."/>
            <person name="Ng V."/>
            <person name="Clum A."/>
            <person name="Ohm R."/>
            <person name="Martin F."/>
            <person name="Silar P."/>
            <person name="Natvig D."/>
            <person name="Lalanne C."/>
            <person name="Gautier V."/>
            <person name="Ament-Velasquez S.L."/>
            <person name="Kruys A."/>
            <person name="Hutchinson M.I."/>
            <person name="Powell A.J."/>
            <person name="Barry K."/>
            <person name="Miller A.N."/>
            <person name="Grigoriev I.V."/>
            <person name="Debuchy R."/>
            <person name="Gladieux P."/>
            <person name="Thoren M.H."/>
            <person name="Johannesson H."/>
        </authorList>
    </citation>
    <scope>NUCLEOTIDE SEQUENCE</scope>
    <source>
        <strain evidence="3">CBS 359.72</strain>
    </source>
</reference>
<feature type="transmembrane region" description="Helical" evidence="2">
    <location>
        <begin position="133"/>
        <end position="155"/>
    </location>
</feature>
<feature type="compositionally biased region" description="Basic and acidic residues" evidence="1">
    <location>
        <begin position="18"/>
        <end position="29"/>
    </location>
</feature>
<feature type="transmembrane region" description="Helical" evidence="2">
    <location>
        <begin position="175"/>
        <end position="193"/>
    </location>
</feature>
<organism evidence="3 4">
    <name type="scientific">Corynascus novoguineensis</name>
    <dbReference type="NCBI Taxonomy" id="1126955"/>
    <lineage>
        <taxon>Eukaryota</taxon>
        <taxon>Fungi</taxon>
        <taxon>Dikarya</taxon>
        <taxon>Ascomycota</taxon>
        <taxon>Pezizomycotina</taxon>
        <taxon>Sordariomycetes</taxon>
        <taxon>Sordariomycetidae</taxon>
        <taxon>Sordariales</taxon>
        <taxon>Chaetomiaceae</taxon>
        <taxon>Corynascus</taxon>
    </lineage>
</organism>
<evidence type="ECO:0000256" key="1">
    <source>
        <dbReference type="SAM" id="MobiDB-lite"/>
    </source>
</evidence>
<keyword evidence="2" id="KW-0812">Transmembrane</keyword>
<dbReference type="EMBL" id="MU857601">
    <property type="protein sequence ID" value="KAK4252272.1"/>
    <property type="molecule type" value="Genomic_DNA"/>
</dbReference>
<comment type="caution">
    <text evidence="3">The sequence shown here is derived from an EMBL/GenBank/DDBJ whole genome shotgun (WGS) entry which is preliminary data.</text>
</comment>
<keyword evidence="4" id="KW-1185">Reference proteome</keyword>
<protein>
    <recommendedName>
        <fullName evidence="5">DUF1275 domain protein</fullName>
    </recommendedName>
</protein>
<feature type="transmembrane region" description="Helical" evidence="2">
    <location>
        <begin position="233"/>
        <end position="250"/>
    </location>
</feature>
<evidence type="ECO:0000256" key="2">
    <source>
        <dbReference type="SAM" id="Phobius"/>
    </source>
</evidence>
<name>A0AAN7HPG2_9PEZI</name>
<evidence type="ECO:0000313" key="4">
    <source>
        <dbReference type="Proteomes" id="UP001303647"/>
    </source>
</evidence>
<keyword evidence="2" id="KW-0472">Membrane</keyword>
<evidence type="ECO:0008006" key="5">
    <source>
        <dbReference type="Google" id="ProtNLM"/>
    </source>
</evidence>
<feature type="region of interest" description="Disordered" evidence="1">
    <location>
        <begin position="1"/>
        <end position="37"/>
    </location>
</feature>
<sequence>MPPQEKEFTPSSSTSSGEEARDTRHHGPPETHTTPPSLCSRAWSHLNENVRASILVEIELLILTFYAVSFPDFHCFASNQTGNTVFLILAIVVPEADGDMFFTANIGIALGFFLAAAWLTGQLGHIIGARRRYWLILCNLIQTCLVAAAAALQFAQHSPRNSGGTLAFDNGPPSASTLWAIGLLACAAGSQVVQARALRVTEITTAMATAAWVDLVIDRELLARSNRGRNRRAGFLGALVLGTLAGAFVFRRVGSPAALAVSAAGKLLVTGMYLFNPADRPVKEESPEDSA</sequence>
<gene>
    <name evidence="3" type="ORF">C7999DRAFT_26996</name>
</gene>
<dbReference type="AlphaFoldDB" id="A0AAN7HPG2"/>
<dbReference type="Pfam" id="PF06912">
    <property type="entry name" value="DUF1275"/>
    <property type="match status" value="1"/>
</dbReference>
<accession>A0AAN7HPG2</accession>